<dbReference type="GO" id="GO:0005737">
    <property type="term" value="C:cytoplasm"/>
    <property type="evidence" value="ECO:0007669"/>
    <property type="project" value="TreeGrafter"/>
</dbReference>
<accession>A0A0G8AWK7</accession>
<dbReference type="InterPro" id="IPR050138">
    <property type="entry name" value="DHOase/Allantoinase_Hydrolase"/>
</dbReference>
<dbReference type="PANTHER" id="PTHR43668">
    <property type="entry name" value="ALLANTOINASE"/>
    <property type="match status" value="1"/>
</dbReference>
<comment type="caution">
    <text evidence="2">The sequence shown here is derived from an EMBL/GenBank/DDBJ whole genome shotgun (WGS) entry which is preliminary data.</text>
</comment>
<dbReference type="Proteomes" id="UP000035037">
    <property type="component" value="Unassembled WGS sequence"/>
</dbReference>
<organism evidence="2 3">
    <name type="scientific">Candidatus Synechococcus spongiarum 15L</name>
    <dbReference type="NCBI Taxonomy" id="1608419"/>
    <lineage>
        <taxon>Bacteria</taxon>
        <taxon>Bacillati</taxon>
        <taxon>Cyanobacteriota</taxon>
        <taxon>Cyanophyceae</taxon>
        <taxon>Synechococcales</taxon>
        <taxon>Synechococcaceae</taxon>
        <taxon>Synechococcus</taxon>
    </lineage>
</organism>
<evidence type="ECO:0000259" key="1">
    <source>
        <dbReference type="Pfam" id="PF01979"/>
    </source>
</evidence>
<dbReference type="InterPro" id="IPR006680">
    <property type="entry name" value="Amidohydro-rel"/>
</dbReference>
<protein>
    <recommendedName>
        <fullName evidence="1">Amidohydrolase-related domain-containing protein</fullName>
    </recommendedName>
</protein>
<dbReference type="GO" id="GO:0004038">
    <property type="term" value="F:allantoinase activity"/>
    <property type="evidence" value="ECO:0007669"/>
    <property type="project" value="TreeGrafter"/>
</dbReference>
<dbReference type="PANTHER" id="PTHR43668:SF4">
    <property type="entry name" value="ALLANTOINASE"/>
    <property type="match status" value="1"/>
</dbReference>
<sequence>MTALVENDAWRGQDLVVHNGLILQPDGRLLRGGLIIRDGHIRAIGADITADPELPCLDAGGRHVLPGVVDPQVHFRDPGLVHKEDLISASRACLRGGVTSFLEMPNTRPPTVDGPGLNAKLERAAAVSRVHYGFFLGACGDGANLPVLAGDNQGPLGRACGIKMFMGTGHGVLECSDPAVQEAIFARGSKLVAVHAEDQQRIRQRREQLLASEPRPADLHSIIQDEEAALMATR</sequence>
<proteinExistence type="predicted"/>
<feature type="non-terminal residue" evidence="2">
    <location>
        <position position="234"/>
    </location>
</feature>
<evidence type="ECO:0000313" key="2">
    <source>
        <dbReference type="EMBL" id="KKZ13685.1"/>
    </source>
</evidence>
<dbReference type="Gene3D" id="3.20.20.140">
    <property type="entry name" value="Metal-dependent hydrolases"/>
    <property type="match status" value="1"/>
</dbReference>
<gene>
    <name evidence="2" type="ORF">TQ37_03720</name>
</gene>
<dbReference type="PATRIC" id="fig|1608419.3.peg.2208"/>
<dbReference type="SUPFAM" id="SSF51338">
    <property type="entry name" value="Composite domain of metallo-dependent hydrolases"/>
    <property type="match status" value="1"/>
</dbReference>
<name>A0A0G8AWK7_9SYNE</name>
<feature type="domain" description="Amidohydrolase-related" evidence="1">
    <location>
        <begin position="64"/>
        <end position="206"/>
    </location>
</feature>
<dbReference type="GO" id="GO:0006145">
    <property type="term" value="P:purine nucleobase catabolic process"/>
    <property type="evidence" value="ECO:0007669"/>
    <property type="project" value="TreeGrafter"/>
</dbReference>
<dbReference type="InterPro" id="IPR011059">
    <property type="entry name" value="Metal-dep_hydrolase_composite"/>
</dbReference>
<dbReference type="Pfam" id="PF01979">
    <property type="entry name" value="Amidohydro_1"/>
    <property type="match status" value="1"/>
</dbReference>
<evidence type="ECO:0000313" key="3">
    <source>
        <dbReference type="Proteomes" id="UP000035037"/>
    </source>
</evidence>
<dbReference type="EMBL" id="JYFQ01000075">
    <property type="protein sequence ID" value="KKZ13685.1"/>
    <property type="molecule type" value="Genomic_DNA"/>
</dbReference>
<reference evidence="2 3" key="1">
    <citation type="submission" date="2015-02" db="EMBL/GenBank/DDBJ databases">
        <authorList>
            <person name="Slaby B."/>
            <person name="Hentschel U."/>
        </authorList>
    </citation>
    <scope>NUCLEOTIDE SEQUENCE [LARGE SCALE GENOMIC DNA]</scope>
    <source>
        <strain evidence="2">15L</strain>
    </source>
</reference>
<dbReference type="AlphaFoldDB" id="A0A0G8AWK7"/>
<dbReference type="InterPro" id="IPR032466">
    <property type="entry name" value="Metal_Hydrolase"/>
</dbReference>
<reference evidence="2 3" key="2">
    <citation type="submission" date="2015-05" db="EMBL/GenBank/DDBJ databases">
        <title>Lifestyle Evolution in Cyanobacterial Symbionts of Sponges.</title>
        <authorList>
            <person name="Burgsdorf I."/>
            <person name="Slaby B.M."/>
            <person name="Handley K.M."/>
            <person name="Haber M."/>
            <person name="Blom J."/>
            <person name="Marshall C.W."/>
            <person name="Gilbert J.A."/>
            <person name="Hentschel U."/>
            <person name="Steindler L."/>
        </authorList>
    </citation>
    <scope>NUCLEOTIDE SEQUENCE [LARGE SCALE GENOMIC DNA]</scope>
    <source>
        <strain evidence="2">15L</strain>
    </source>
</reference>
<dbReference type="SUPFAM" id="SSF51556">
    <property type="entry name" value="Metallo-dependent hydrolases"/>
    <property type="match status" value="1"/>
</dbReference>